<dbReference type="EMBL" id="SNRW01020628">
    <property type="protein sequence ID" value="KAA6365278.1"/>
    <property type="molecule type" value="Genomic_DNA"/>
</dbReference>
<reference evidence="1 2" key="1">
    <citation type="submission" date="2019-03" db="EMBL/GenBank/DDBJ databases">
        <title>Single cell metagenomics reveals metabolic interactions within the superorganism composed of flagellate Streblomastix strix and complex community of Bacteroidetes bacteria on its surface.</title>
        <authorList>
            <person name="Treitli S.C."/>
            <person name="Kolisko M."/>
            <person name="Husnik F."/>
            <person name="Keeling P."/>
            <person name="Hampl V."/>
        </authorList>
    </citation>
    <scope>NUCLEOTIDE SEQUENCE [LARGE SCALE GENOMIC DNA]</scope>
    <source>
        <strain evidence="1">ST1C</strain>
    </source>
</reference>
<accession>A0A5J4U4N2</accession>
<dbReference type="Proteomes" id="UP000324800">
    <property type="component" value="Unassembled WGS sequence"/>
</dbReference>
<dbReference type="AlphaFoldDB" id="A0A5J4U4N2"/>
<evidence type="ECO:0000313" key="2">
    <source>
        <dbReference type="Proteomes" id="UP000324800"/>
    </source>
</evidence>
<name>A0A5J4U4N2_9EUKA</name>
<proteinExistence type="predicted"/>
<sequence>VELEQLDESRGRRVGIVYSALNTRDNKIYAVRKIEVKKYNLKIKNVGNANPTTQTLLYYSCSYLLFASLFSFAV</sequence>
<comment type="caution">
    <text evidence="1">The sequence shown here is derived from an EMBL/GenBank/DDBJ whole genome shotgun (WGS) entry which is preliminary data.</text>
</comment>
<feature type="non-terminal residue" evidence="1">
    <location>
        <position position="1"/>
    </location>
</feature>
<protein>
    <submittedName>
        <fullName evidence="1">Uncharacterized protein</fullName>
    </submittedName>
</protein>
<evidence type="ECO:0000313" key="1">
    <source>
        <dbReference type="EMBL" id="KAA6365278.1"/>
    </source>
</evidence>
<organism evidence="1 2">
    <name type="scientific">Streblomastix strix</name>
    <dbReference type="NCBI Taxonomy" id="222440"/>
    <lineage>
        <taxon>Eukaryota</taxon>
        <taxon>Metamonada</taxon>
        <taxon>Preaxostyla</taxon>
        <taxon>Oxymonadida</taxon>
        <taxon>Streblomastigidae</taxon>
        <taxon>Streblomastix</taxon>
    </lineage>
</organism>
<gene>
    <name evidence="1" type="ORF">EZS28_039195</name>
</gene>